<dbReference type="EMBL" id="JBIHSF010000008">
    <property type="protein sequence ID" value="MFH0261386.1"/>
    <property type="molecule type" value="Genomic_DNA"/>
</dbReference>
<proteinExistence type="predicted"/>
<sequence>MNKVEFVKAIKEVVESSSVENTIENLSEPPGRSPDKRLLEQSNWFKSLPPSEQALVQDLIEDAVKESVFGMLCVLDGVRPIASSDDSSMNIQLTIGDSLINDTESECLHDIYQNV</sequence>
<name>A0ABW7IIE9_9VIBR</name>
<dbReference type="Proteomes" id="UP001607125">
    <property type="component" value="Unassembled WGS sequence"/>
</dbReference>
<accession>A0ABW7IIE9</accession>
<gene>
    <name evidence="1" type="ORF">ACGRH2_13345</name>
</gene>
<evidence type="ECO:0000313" key="2">
    <source>
        <dbReference type="Proteomes" id="UP001607125"/>
    </source>
</evidence>
<evidence type="ECO:0000313" key="1">
    <source>
        <dbReference type="EMBL" id="MFH0261386.1"/>
    </source>
</evidence>
<comment type="caution">
    <text evidence="1">The sequence shown here is derived from an EMBL/GenBank/DDBJ whole genome shotgun (WGS) entry which is preliminary data.</text>
</comment>
<protein>
    <submittedName>
        <fullName evidence="1">Uncharacterized protein</fullName>
    </submittedName>
</protein>
<keyword evidence="2" id="KW-1185">Reference proteome</keyword>
<reference evidence="1 2" key="1">
    <citation type="submission" date="2024-10" db="EMBL/GenBank/DDBJ databases">
        <authorList>
            <person name="Yibar A."/>
            <person name="Saticioglu I.B."/>
            <person name="Duman M."/>
            <person name="Ajmi N."/>
            <person name="Gurler F."/>
            <person name="Ay H."/>
            <person name="Onuk E."/>
            <person name="Guler S."/>
            <person name="Romalde J.L."/>
        </authorList>
    </citation>
    <scope>NUCLEOTIDE SEQUENCE [LARGE SCALE GENOMIC DNA]</scope>
    <source>
        <strain evidence="1 2">1-TCBS-B</strain>
    </source>
</reference>
<organism evidence="1 2">
    <name type="scientific">Vibrio barjaei</name>
    <dbReference type="NCBI Taxonomy" id="1676683"/>
    <lineage>
        <taxon>Bacteria</taxon>
        <taxon>Pseudomonadati</taxon>
        <taxon>Pseudomonadota</taxon>
        <taxon>Gammaproteobacteria</taxon>
        <taxon>Vibrionales</taxon>
        <taxon>Vibrionaceae</taxon>
        <taxon>Vibrio</taxon>
    </lineage>
</organism>
<dbReference type="RefSeq" id="WP_394629277.1">
    <property type="nucleotide sequence ID" value="NZ_JBIHSF010000008.1"/>
</dbReference>